<dbReference type="PROSITE" id="PS51379">
    <property type="entry name" value="4FE4S_FER_2"/>
    <property type="match status" value="1"/>
</dbReference>
<evidence type="ECO:0000259" key="2">
    <source>
        <dbReference type="PROSITE" id="PS51379"/>
    </source>
</evidence>
<dbReference type="EMBL" id="LNQE01001232">
    <property type="protein sequence ID" value="KUG20046.1"/>
    <property type="molecule type" value="Genomic_DNA"/>
</dbReference>
<dbReference type="PANTHER" id="PTHR42827">
    <property type="entry name" value="IRON-SULFUR CLUSTER-BINDING PROTEIN-RELATED"/>
    <property type="match status" value="1"/>
</dbReference>
<feature type="region of interest" description="Disordered" evidence="1">
    <location>
        <begin position="28"/>
        <end position="50"/>
    </location>
</feature>
<name>A0A0W8FH45_9ZZZZ</name>
<evidence type="ECO:0000256" key="1">
    <source>
        <dbReference type="SAM" id="MobiDB-lite"/>
    </source>
</evidence>
<organism evidence="3">
    <name type="scientific">hydrocarbon metagenome</name>
    <dbReference type="NCBI Taxonomy" id="938273"/>
    <lineage>
        <taxon>unclassified sequences</taxon>
        <taxon>metagenomes</taxon>
        <taxon>ecological metagenomes</taxon>
    </lineage>
</organism>
<gene>
    <name evidence="3" type="ORF">ASZ90_010216</name>
</gene>
<protein>
    <submittedName>
        <fullName evidence="3">Iron-sulfur cluster-binding protein</fullName>
    </submittedName>
</protein>
<reference evidence="3" key="1">
    <citation type="journal article" date="2015" name="Proc. Natl. Acad. Sci. U.S.A.">
        <title>Networks of energetic and metabolic interactions define dynamics in microbial communities.</title>
        <authorList>
            <person name="Embree M."/>
            <person name="Liu J.K."/>
            <person name="Al-Bassam M.M."/>
            <person name="Zengler K."/>
        </authorList>
    </citation>
    <scope>NUCLEOTIDE SEQUENCE</scope>
</reference>
<dbReference type="AlphaFoldDB" id="A0A0W8FH45"/>
<evidence type="ECO:0000313" key="3">
    <source>
        <dbReference type="EMBL" id="KUG20046.1"/>
    </source>
</evidence>
<sequence>MHHRIPLRSRAPARAQITEISRYCEKLPPFPFSEPEQPDHSSPLASTLPAMPDDREILNAALRRARALGADAAGAVPAARLINCPSAAADGYQGFQTDRGTYIILGLSHDPEHPELDLWEPERGTPGDRILAGIGRELALWLEKEYGIRARVIPYQIYDGGIYLKDAACMAGIGVMGRNNLVLVPGFGPRVRFRAVWADLESPDPALPAAAHPCAGCEEYCIRACPMDAFRTGRYSRERCSKRMSTDKASGRERVDHCRACELACAAGDEK</sequence>
<feature type="domain" description="4Fe-4S ferredoxin-type" evidence="2">
    <location>
        <begin position="203"/>
        <end position="235"/>
    </location>
</feature>
<comment type="caution">
    <text evidence="3">The sequence shown here is derived from an EMBL/GenBank/DDBJ whole genome shotgun (WGS) entry which is preliminary data.</text>
</comment>
<proteinExistence type="predicted"/>
<dbReference type="PANTHER" id="PTHR42827:SF1">
    <property type="entry name" value="IRON-SULFUR CLUSTER-BINDING PROTEIN"/>
    <property type="match status" value="1"/>
</dbReference>
<accession>A0A0W8FH45</accession>
<dbReference type="InterPro" id="IPR017896">
    <property type="entry name" value="4Fe4S_Fe-S-bd"/>
</dbReference>